<evidence type="ECO:0000313" key="1">
    <source>
        <dbReference type="EMBL" id="XCM37937.1"/>
    </source>
</evidence>
<reference evidence="1" key="1">
    <citation type="submission" date="2024-07" db="EMBL/GenBank/DDBJ databases">
        <authorList>
            <person name="Kim Y.J."/>
            <person name="Jeong J.Y."/>
        </authorList>
    </citation>
    <scope>NUCLEOTIDE SEQUENCE</scope>
    <source>
        <strain evidence="1">GIHE-MW2</strain>
    </source>
</reference>
<dbReference type="AlphaFoldDB" id="A0AAU8JGQ5"/>
<organism evidence="1">
    <name type="scientific">Planktothricoides raciborskii GIHE-MW2</name>
    <dbReference type="NCBI Taxonomy" id="2792601"/>
    <lineage>
        <taxon>Bacteria</taxon>
        <taxon>Bacillati</taxon>
        <taxon>Cyanobacteriota</taxon>
        <taxon>Cyanophyceae</taxon>
        <taxon>Oscillatoriophycideae</taxon>
        <taxon>Oscillatoriales</taxon>
        <taxon>Oscillatoriaceae</taxon>
        <taxon>Planktothricoides</taxon>
    </lineage>
</organism>
<gene>
    <name evidence="1" type="ORF">ABWT76_000749</name>
</gene>
<proteinExistence type="predicted"/>
<sequence length="62" mass="6845">MWAVWAAAIEGWEAAIEGWAAAIEGWEAAIEAAIAVWAVWEVWVNDVVAMTRRRGQHGTDAH</sequence>
<dbReference type="EMBL" id="CP159837">
    <property type="protein sequence ID" value="XCM37937.1"/>
    <property type="molecule type" value="Genomic_DNA"/>
</dbReference>
<protein>
    <submittedName>
        <fullName evidence="1">Uncharacterized protein</fullName>
    </submittedName>
</protein>
<accession>A0AAU8JGQ5</accession>
<name>A0AAU8JGQ5_9CYAN</name>
<dbReference type="RefSeq" id="WP_354635658.1">
    <property type="nucleotide sequence ID" value="NZ_CP159837.1"/>
</dbReference>